<dbReference type="PANTHER" id="PTHR35218:SF9">
    <property type="entry name" value="ENDONUCLEASE_EXONUCLEASE_PHOSPHATASE DOMAIN-CONTAINING PROTEIN"/>
    <property type="match status" value="1"/>
</dbReference>
<dbReference type="Proteomes" id="UP001324115">
    <property type="component" value="Unassembled WGS sequence"/>
</dbReference>
<proteinExistence type="predicted"/>
<evidence type="ECO:0000313" key="1">
    <source>
        <dbReference type="EMBL" id="KAK4596646.1"/>
    </source>
</evidence>
<name>A0AAN7FTK0_QUERU</name>
<protein>
    <submittedName>
        <fullName evidence="1">Uncharacterized protein</fullName>
    </submittedName>
</protein>
<accession>A0AAN7FTK0</accession>
<dbReference type="EMBL" id="JAXUIC010000003">
    <property type="protein sequence ID" value="KAK4596646.1"/>
    <property type="molecule type" value="Genomic_DNA"/>
</dbReference>
<comment type="caution">
    <text evidence="1">The sequence shown here is derived from an EMBL/GenBank/DDBJ whole genome shotgun (WGS) entry which is preliminary data.</text>
</comment>
<dbReference type="PANTHER" id="PTHR35218">
    <property type="entry name" value="RNASE H DOMAIN-CONTAINING PROTEIN"/>
    <property type="match status" value="1"/>
</dbReference>
<reference evidence="1 2" key="1">
    <citation type="journal article" date="2023" name="G3 (Bethesda)">
        <title>A haplotype-resolved chromosome-scale genome for Quercus rubra L. provides insights into the genetics of adaptive traits for red oak species.</title>
        <authorList>
            <person name="Kapoor B."/>
            <person name="Jenkins J."/>
            <person name="Schmutz J."/>
            <person name="Zhebentyayeva T."/>
            <person name="Kuelheim C."/>
            <person name="Coggeshall M."/>
            <person name="Heim C."/>
            <person name="Lasky J.R."/>
            <person name="Leites L."/>
            <person name="Islam-Faridi N."/>
            <person name="Romero-Severson J."/>
            <person name="DeLeo V.L."/>
            <person name="Lucas S.M."/>
            <person name="Lazic D."/>
            <person name="Gailing O."/>
            <person name="Carlson J."/>
            <person name="Staton M."/>
        </authorList>
    </citation>
    <scope>NUCLEOTIDE SEQUENCE [LARGE SCALE GENOMIC DNA]</scope>
    <source>
        <strain evidence="1">Pseudo-F2</strain>
    </source>
</reference>
<gene>
    <name evidence="1" type="ORF">RGQ29_014605</name>
</gene>
<keyword evidence="2" id="KW-1185">Reference proteome</keyword>
<dbReference type="AlphaFoldDB" id="A0AAN7FTK0"/>
<evidence type="ECO:0000313" key="2">
    <source>
        <dbReference type="Proteomes" id="UP001324115"/>
    </source>
</evidence>
<organism evidence="1 2">
    <name type="scientific">Quercus rubra</name>
    <name type="common">Northern red oak</name>
    <name type="synonym">Quercus borealis</name>
    <dbReference type="NCBI Taxonomy" id="3512"/>
    <lineage>
        <taxon>Eukaryota</taxon>
        <taxon>Viridiplantae</taxon>
        <taxon>Streptophyta</taxon>
        <taxon>Embryophyta</taxon>
        <taxon>Tracheophyta</taxon>
        <taxon>Spermatophyta</taxon>
        <taxon>Magnoliopsida</taxon>
        <taxon>eudicotyledons</taxon>
        <taxon>Gunneridae</taxon>
        <taxon>Pentapetalae</taxon>
        <taxon>rosids</taxon>
        <taxon>fabids</taxon>
        <taxon>Fagales</taxon>
        <taxon>Fagaceae</taxon>
        <taxon>Quercus</taxon>
    </lineage>
</organism>
<sequence>MKMIAWNYQGAGNEMFSNHAYELHRRHRPEMLIIIKPCISEDRAQTVIDSLPYTHSHRVDPTGYSGGIWLLWNESPSFMVEINTRSEHSIHAFVKMMKN</sequence>